<organism evidence="1 2">
    <name type="scientific">Lentibacter algarum</name>
    <dbReference type="NCBI Taxonomy" id="576131"/>
    <lineage>
        <taxon>Bacteria</taxon>
        <taxon>Pseudomonadati</taxon>
        <taxon>Pseudomonadota</taxon>
        <taxon>Alphaproteobacteria</taxon>
        <taxon>Rhodobacterales</taxon>
        <taxon>Roseobacteraceae</taxon>
        <taxon>Lentibacter</taxon>
    </lineage>
</organism>
<dbReference type="Proteomes" id="UP000199026">
    <property type="component" value="Unassembled WGS sequence"/>
</dbReference>
<dbReference type="InterPro" id="IPR038695">
    <property type="entry name" value="Saro_0823-like_sf"/>
</dbReference>
<sequence length="172" mass="18876">MGKRDLNLKTPMKTQGAAILAALFLYLMLGVSALAAKCSNDTVELRGPWGTARFSIEISDTERERAIGLMYRESLPRGAGMLFVYEAPAELAFWMRNTFIELDLLFADETGRIIHIHNRAQPLDESLINSNGKALAVLEINGGLAALYGINVGSEMRHVAFDQTSAAWPCDS</sequence>
<reference evidence="1 2" key="1">
    <citation type="submission" date="2016-10" db="EMBL/GenBank/DDBJ databases">
        <authorList>
            <person name="de Groot N.N."/>
        </authorList>
    </citation>
    <scope>NUCLEOTIDE SEQUENCE [LARGE SCALE GENOMIC DNA]</scope>
    <source>
        <strain evidence="1 2">DSM 24677</strain>
    </source>
</reference>
<protein>
    <recommendedName>
        <fullName evidence="3">DUF192 domain-containing protein</fullName>
    </recommendedName>
</protein>
<name>A0A1H3KRV4_9RHOB</name>
<dbReference type="PANTHER" id="PTHR37953:SF1">
    <property type="entry name" value="UPF0127 PROTEIN MJ1496"/>
    <property type="match status" value="1"/>
</dbReference>
<evidence type="ECO:0000313" key="2">
    <source>
        <dbReference type="Proteomes" id="UP000199026"/>
    </source>
</evidence>
<accession>A0A1H3KRV4</accession>
<dbReference type="InterPro" id="IPR003795">
    <property type="entry name" value="DUF192"/>
</dbReference>
<dbReference type="PANTHER" id="PTHR37953">
    <property type="entry name" value="UPF0127 PROTEIN MJ1496"/>
    <property type="match status" value="1"/>
</dbReference>
<dbReference type="EMBL" id="FNPR01000002">
    <property type="protein sequence ID" value="SDY54736.1"/>
    <property type="molecule type" value="Genomic_DNA"/>
</dbReference>
<gene>
    <name evidence="1" type="ORF">SAMN05444486_102705</name>
</gene>
<dbReference type="Gene3D" id="2.60.120.1140">
    <property type="entry name" value="Protein of unknown function DUF192"/>
    <property type="match status" value="1"/>
</dbReference>
<keyword evidence="2" id="KW-1185">Reference proteome</keyword>
<evidence type="ECO:0008006" key="3">
    <source>
        <dbReference type="Google" id="ProtNLM"/>
    </source>
</evidence>
<dbReference type="STRING" id="576131.SAMN05444486_102705"/>
<dbReference type="Pfam" id="PF02643">
    <property type="entry name" value="DUF192"/>
    <property type="match status" value="1"/>
</dbReference>
<evidence type="ECO:0000313" key="1">
    <source>
        <dbReference type="EMBL" id="SDY54736.1"/>
    </source>
</evidence>
<proteinExistence type="predicted"/>
<dbReference type="AlphaFoldDB" id="A0A1H3KRV4"/>